<gene>
    <name evidence="2" type="ORF">SAMN05216199_2493</name>
</gene>
<feature type="chain" id="PRO_5039515298" evidence="1">
    <location>
        <begin position="17"/>
        <end position="71"/>
    </location>
</feature>
<evidence type="ECO:0000313" key="3">
    <source>
        <dbReference type="Proteomes" id="UP000199019"/>
    </source>
</evidence>
<name>A0A1H9VQE4_9MICO</name>
<evidence type="ECO:0000313" key="2">
    <source>
        <dbReference type="EMBL" id="SES23734.1"/>
    </source>
</evidence>
<organism evidence="2 3">
    <name type="scientific">Pedococcus cremeus</name>
    <dbReference type="NCBI Taxonomy" id="587636"/>
    <lineage>
        <taxon>Bacteria</taxon>
        <taxon>Bacillati</taxon>
        <taxon>Actinomycetota</taxon>
        <taxon>Actinomycetes</taxon>
        <taxon>Micrococcales</taxon>
        <taxon>Intrasporangiaceae</taxon>
        <taxon>Pedococcus</taxon>
    </lineage>
</organism>
<dbReference type="EMBL" id="FOHB01000004">
    <property type="protein sequence ID" value="SES23734.1"/>
    <property type="molecule type" value="Genomic_DNA"/>
</dbReference>
<keyword evidence="1" id="KW-0732">Signal</keyword>
<sequence length="71" mass="7502">MAVAVVGLSVAAPANASTDNFGQAVYGCAGVMLPYTISSRGSITMTMPDGSVMYWRTFGDMVNSMRTHDMC</sequence>
<accession>A0A1H9VQE4</accession>
<reference evidence="3" key="1">
    <citation type="submission" date="2016-10" db="EMBL/GenBank/DDBJ databases">
        <authorList>
            <person name="Varghese N."/>
            <person name="Submissions S."/>
        </authorList>
    </citation>
    <scope>NUCLEOTIDE SEQUENCE [LARGE SCALE GENOMIC DNA]</scope>
    <source>
        <strain evidence="3">CGMCC 1.6963</strain>
    </source>
</reference>
<evidence type="ECO:0000256" key="1">
    <source>
        <dbReference type="SAM" id="SignalP"/>
    </source>
</evidence>
<dbReference type="Proteomes" id="UP000199019">
    <property type="component" value="Unassembled WGS sequence"/>
</dbReference>
<dbReference type="AlphaFoldDB" id="A0A1H9VQE4"/>
<feature type="signal peptide" evidence="1">
    <location>
        <begin position="1"/>
        <end position="16"/>
    </location>
</feature>
<keyword evidence="3" id="KW-1185">Reference proteome</keyword>
<protein>
    <submittedName>
        <fullName evidence="2">Uncharacterized protein</fullName>
    </submittedName>
</protein>
<proteinExistence type="predicted"/>